<evidence type="ECO:0000313" key="18">
    <source>
        <dbReference type="Proteomes" id="UP001320420"/>
    </source>
</evidence>
<dbReference type="SUPFAM" id="SSF54495">
    <property type="entry name" value="UBC-like"/>
    <property type="match status" value="1"/>
</dbReference>
<evidence type="ECO:0000313" key="17">
    <source>
        <dbReference type="EMBL" id="KAK7749997.1"/>
    </source>
</evidence>
<proteinExistence type="predicted"/>
<dbReference type="EC" id="2.3.2.23" evidence="3"/>
<organism evidence="17 18">
    <name type="scientific">Diatrype stigma</name>
    <dbReference type="NCBI Taxonomy" id="117547"/>
    <lineage>
        <taxon>Eukaryota</taxon>
        <taxon>Fungi</taxon>
        <taxon>Dikarya</taxon>
        <taxon>Ascomycota</taxon>
        <taxon>Pezizomycotina</taxon>
        <taxon>Sordariomycetes</taxon>
        <taxon>Xylariomycetidae</taxon>
        <taxon>Xylariales</taxon>
        <taxon>Diatrypaceae</taxon>
        <taxon>Diatrype</taxon>
    </lineage>
</organism>
<evidence type="ECO:0000256" key="14">
    <source>
        <dbReference type="ARBA" id="ARBA00042401"/>
    </source>
</evidence>
<dbReference type="GO" id="GO:0061631">
    <property type="term" value="F:ubiquitin conjugating enzyme activity"/>
    <property type="evidence" value="ECO:0007669"/>
    <property type="project" value="UniProtKB-EC"/>
</dbReference>
<dbReference type="PANTHER" id="PTHR46116">
    <property type="entry name" value="(E3-INDEPENDENT) E2 UBIQUITIN-CONJUGATING ENZYME"/>
    <property type="match status" value="1"/>
</dbReference>
<feature type="compositionally biased region" description="Basic and acidic residues" evidence="15">
    <location>
        <begin position="251"/>
        <end position="265"/>
    </location>
</feature>
<name>A0AAN9UNP8_9PEZI</name>
<evidence type="ECO:0000256" key="7">
    <source>
        <dbReference type="ARBA" id="ARBA00022741"/>
    </source>
</evidence>
<dbReference type="Gene3D" id="3.10.110.10">
    <property type="entry name" value="Ubiquitin Conjugating Enzyme"/>
    <property type="match status" value="1"/>
</dbReference>
<dbReference type="GO" id="GO:0005634">
    <property type="term" value="C:nucleus"/>
    <property type="evidence" value="ECO:0007669"/>
    <property type="project" value="UniProtKB-SubCell"/>
</dbReference>
<dbReference type="GO" id="GO:0006915">
    <property type="term" value="P:apoptotic process"/>
    <property type="evidence" value="ECO:0007669"/>
    <property type="project" value="UniProtKB-KW"/>
</dbReference>
<keyword evidence="5" id="KW-0808">Transferase</keyword>
<evidence type="ECO:0000256" key="1">
    <source>
        <dbReference type="ARBA" id="ARBA00004123"/>
    </source>
</evidence>
<keyword evidence="9" id="KW-0067">ATP-binding</keyword>
<feature type="domain" description="UBC core" evidence="16">
    <location>
        <begin position="5"/>
        <end position="159"/>
    </location>
</feature>
<dbReference type="SMART" id="SM00212">
    <property type="entry name" value="UBCc"/>
    <property type="match status" value="1"/>
</dbReference>
<comment type="caution">
    <text evidence="17">The sequence shown here is derived from an EMBL/GenBank/DDBJ whole genome shotgun (WGS) entry which is preliminary data.</text>
</comment>
<sequence>MTTPLAIKRMTRERQVLEKENSDYFVRFEDNDLLEFEAYVVGPDDTLYQHKLIKLHFEIPENYPMVPPKVTFLQHSGHRIHPNLYVEGKVCLSILGTWAGEPWAFGMNCNTVLITIRSLLDNEPYKHEPGREDDPQFNRFVEYTTWRWLLLDYLEREAQPAAREFLLKHLRERGSRMMDELRRQQAAHSQIVQFASPYINGPSNIRPEYPHLIQELSDFIAEAQEQVPATSGGIKRPLDESPPAPTNVQHTTDEPERQQPKRAKTEEEDNDTSHIIDLTFSSSPEPEGSDSEGKEATGMAKSTFAPAKASAE</sequence>
<evidence type="ECO:0000256" key="2">
    <source>
        <dbReference type="ARBA" id="ARBA00004496"/>
    </source>
</evidence>
<keyword evidence="4" id="KW-0963">Cytoplasm</keyword>
<dbReference type="InterPro" id="IPR016135">
    <property type="entry name" value="UBQ-conjugating_enzyme/RWD"/>
</dbReference>
<evidence type="ECO:0000256" key="5">
    <source>
        <dbReference type="ARBA" id="ARBA00022679"/>
    </source>
</evidence>
<comment type="subcellular location">
    <subcellularLocation>
        <location evidence="2">Cytoplasm</location>
    </subcellularLocation>
    <subcellularLocation>
        <location evidence="1">Nucleus</location>
    </subcellularLocation>
</comment>
<evidence type="ECO:0000256" key="8">
    <source>
        <dbReference type="ARBA" id="ARBA00022786"/>
    </source>
</evidence>
<dbReference type="Pfam" id="PF00179">
    <property type="entry name" value="UQ_con"/>
    <property type="match status" value="1"/>
</dbReference>
<evidence type="ECO:0000256" key="3">
    <source>
        <dbReference type="ARBA" id="ARBA00012486"/>
    </source>
</evidence>
<keyword evidence="10" id="KW-0539">Nucleus</keyword>
<protein>
    <recommendedName>
        <fullName evidence="11">Ubiquitin-conjugating enzyme E2 Z</fullName>
        <ecNumber evidence="3">2.3.2.23</ecNumber>
    </recommendedName>
    <alternativeName>
        <fullName evidence="12">E2 ubiquitin-conjugating enzyme Z</fullName>
    </alternativeName>
    <alternativeName>
        <fullName evidence="14">Ubiquitin carrier protein Z</fullName>
    </alternativeName>
    <alternativeName>
        <fullName evidence="13">Ubiquitin-protein ligase Z</fullName>
    </alternativeName>
</protein>
<dbReference type="EMBL" id="JAKJXP020000072">
    <property type="protein sequence ID" value="KAK7749997.1"/>
    <property type="molecule type" value="Genomic_DNA"/>
</dbReference>
<evidence type="ECO:0000256" key="15">
    <source>
        <dbReference type="SAM" id="MobiDB-lite"/>
    </source>
</evidence>
<dbReference type="PANTHER" id="PTHR46116:SF26">
    <property type="entry name" value="UBIQUITIN-CONJUGATING ENZYME E2 Z"/>
    <property type="match status" value="1"/>
</dbReference>
<keyword evidence="8" id="KW-0833">Ubl conjugation pathway</keyword>
<gene>
    <name evidence="17" type="ORF">SLS62_008106</name>
</gene>
<keyword evidence="18" id="KW-1185">Reference proteome</keyword>
<keyword evidence="7" id="KW-0547">Nucleotide-binding</keyword>
<dbReference type="GO" id="GO:0005524">
    <property type="term" value="F:ATP binding"/>
    <property type="evidence" value="ECO:0007669"/>
    <property type="project" value="UniProtKB-KW"/>
</dbReference>
<evidence type="ECO:0000256" key="12">
    <source>
        <dbReference type="ARBA" id="ARBA00041798"/>
    </source>
</evidence>
<evidence type="ECO:0000256" key="4">
    <source>
        <dbReference type="ARBA" id="ARBA00022490"/>
    </source>
</evidence>
<evidence type="ECO:0000259" key="16">
    <source>
        <dbReference type="PROSITE" id="PS50127"/>
    </source>
</evidence>
<dbReference type="GO" id="GO:0005737">
    <property type="term" value="C:cytoplasm"/>
    <property type="evidence" value="ECO:0007669"/>
    <property type="project" value="UniProtKB-SubCell"/>
</dbReference>
<dbReference type="InterPro" id="IPR000608">
    <property type="entry name" value="UBC"/>
</dbReference>
<evidence type="ECO:0000256" key="6">
    <source>
        <dbReference type="ARBA" id="ARBA00022703"/>
    </source>
</evidence>
<evidence type="ECO:0000256" key="13">
    <source>
        <dbReference type="ARBA" id="ARBA00042316"/>
    </source>
</evidence>
<evidence type="ECO:0000256" key="9">
    <source>
        <dbReference type="ARBA" id="ARBA00022840"/>
    </source>
</evidence>
<dbReference type="GO" id="GO:0043066">
    <property type="term" value="P:negative regulation of apoptotic process"/>
    <property type="evidence" value="ECO:0007669"/>
    <property type="project" value="TreeGrafter"/>
</dbReference>
<dbReference type="AlphaFoldDB" id="A0AAN9UNP8"/>
<keyword evidence="6" id="KW-0053">Apoptosis</keyword>
<dbReference type="GO" id="GO:0004869">
    <property type="term" value="F:cysteine-type endopeptidase inhibitor activity"/>
    <property type="evidence" value="ECO:0007669"/>
    <property type="project" value="TreeGrafter"/>
</dbReference>
<evidence type="ECO:0000256" key="11">
    <source>
        <dbReference type="ARBA" id="ARBA00039894"/>
    </source>
</evidence>
<dbReference type="PROSITE" id="PS50127">
    <property type="entry name" value="UBC_2"/>
    <property type="match status" value="1"/>
</dbReference>
<evidence type="ECO:0000256" key="10">
    <source>
        <dbReference type="ARBA" id="ARBA00023242"/>
    </source>
</evidence>
<reference evidence="17 18" key="1">
    <citation type="submission" date="2024-02" db="EMBL/GenBank/DDBJ databases">
        <title>De novo assembly and annotation of 12 fungi associated with fruit tree decline syndrome in Ontario, Canada.</title>
        <authorList>
            <person name="Sulman M."/>
            <person name="Ellouze W."/>
            <person name="Ilyukhin E."/>
        </authorList>
    </citation>
    <scope>NUCLEOTIDE SEQUENCE [LARGE SCALE GENOMIC DNA]</scope>
    <source>
        <strain evidence="17 18">M11/M66-122</strain>
    </source>
</reference>
<feature type="region of interest" description="Disordered" evidence="15">
    <location>
        <begin position="226"/>
        <end position="312"/>
    </location>
</feature>
<accession>A0AAN9UNP8</accession>
<dbReference type="Proteomes" id="UP001320420">
    <property type="component" value="Unassembled WGS sequence"/>
</dbReference>